<dbReference type="EMBL" id="BARS01049141">
    <property type="protein sequence ID" value="GAG29884.1"/>
    <property type="molecule type" value="Genomic_DNA"/>
</dbReference>
<feature type="non-terminal residue" evidence="1">
    <location>
        <position position="39"/>
    </location>
</feature>
<accession>X0WFZ7</accession>
<organism evidence="1">
    <name type="scientific">marine sediment metagenome</name>
    <dbReference type="NCBI Taxonomy" id="412755"/>
    <lineage>
        <taxon>unclassified sequences</taxon>
        <taxon>metagenomes</taxon>
        <taxon>ecological metagenomes</taxon>
    </lineage>
</organism>
<name>X0WFZ7_9ZZZZ</name>
<evidence type="ECO:0000313" key="1">
    <source>
        <dbReference type="EMBL" id="GAG29884.1"/>
    </source>
</evidence>
<reference evidence="1" key="1">
    <citation type="journal article" date="2014" name="Front. Microbiol.">
        <title>High frequency of phylogenetically diverse reductive dehalogenase-homologous genes in deep subseafloor sedimentary metagenomes.</title>
        <authorList>
            <person name="Kawai M."/>
            <person name="Futagami T."/>
            <person name="Toyoda A."/>
            <person name="Takaki Y."/>
            <person name="Nishi S."/>
            <person name="Hori S."/>
            <person name="Arai W."/>
            <person name="Tsubouchi T."/>
            <person name="Morono Y."/>
            <person name="Uchiyama I."/>
            <person name="Ito T."/>
            <person name="Fujiyama A."/>
            <person name="Inagaki F."/>
            <person name="Takami H."/>
        </authorList>
    </citation>
    <scope>NUCLEOTIDE SEQUENCE</scope>
    <source>
        <strain evidence="1">Expedition CK06-06</strain>
    </source>
</reference>
<comment type="caution">
    <text evidence="1">The sequence shown here is derived from an EMBL/GenBank/DDBJ whole genome shotgun (WGS) entry which is preliminary data.</text>
</comment>
<sequence length="39" mass="4703">MKLFKKIKYTGKPSRKQCRFATKTSHFATWWNKADIILE</sequence>
<gene>
    <name evidence="1" type="ORF">S01H1_73535</name>
</gene>
<protein>
    <submittedName>
        <fullName evidence="1">Uncharacterized protein</fullName>
    </submittedName>
</protein>
<proteinExistence type="predicted"/>
<dbReference type="AlphaFoldDB" id="X0WFZ7"/>